<dbReference type="EMBL" id="CM042023">
    <property type="protein sequence ID" value="KAI3812354.1"/>
    <property type="molecule type" value="Genomic_DNA"/>
</dbReference>
<keyword evidence="2" id="KW-1185">Reference proteome</keyword>
<sequence>MIEPAKALELYLQDLCDLMIDCVQSFNVFDFLRDIVGKVPNLGGSVDAGEDRPAIKRMSALFESFIVFKKRKLGFICDDIALILFISRKVADDDHNDGDEESKRDKLVRLFMLLVNLANRFKKCI</sequence>
<proteinExistence type="predicted"/>
<gene>
    <name evidence="1" type="ORF">L1987_17061</name>
</gene>
<comment type="caution">
    <text evidence="1">The sequence shown here is derived from an EMBL/GenBank/DDBJ whole genome shotgun (WGS) entry which is preliminary data.</text>
</comment>
<name>A0ACB9IWG5_9ASTR</name>
<reference evidence="2" key="1">
    <citation type="journal article" date="2022" name="Mol. Ecol. Resour.">
        <title>The genomes of chicory, endive, great burdock and yacon provide insights into Asteraceae palaeo-polyploidization history and plant inulin production.</title>
        <authorList>
            <person name="Fan W."/>
            <person name="Wang S."/>
            <person name="Wang H."/>
            <person name="Wang A."/>
            <person name="Jiang F."/>
            <person name="Liu H."/>
            <person name="Zhao H."/>
            <person name="Xu D."/>
            <person name="Zhang Y."/>
        </authorList>
    </citation>
    <scope>NUCLEOTIDE SEQUENCE [LARGE SCALE GENOMIC DNA]</scope>
    <source>
        <strain evidence="2">cv. Yunnan</strain>
    </source>
</reference>
<organism evidence="1 2">
    <name type="scientific">Smallanthus sonchifolius</name>
    <dbReference type="NCBI Taxonomy" id="185202"/>
    <lineage>
        <taxon>Eukaryota</taxon>
        <taxon>Viridiplantae</taxon>
        <taxon>Streptophyta</taxon>
        <taxon>Embryophyta</taxon>
        <taxon>Tracheophyta</taxon>
        <taxon>Spermatophyta</taxon>
        <taxon>Magnoliopsida</taxon>
        <taxon>eudicotyledons</taxon>
        <taxon>Gunneridae</taxon>
        <taxon>Pentapetalae</taxon>
        <taxon>asterids</taxon>
        <taxon>campanulids</taxon>
        <taxon>Asterales</taxon>
        <taxon>Asteraceae</taxon>
        <taxon>Asteroideae</taxon>
        <taxon>Heliantheae alliance</taxon>
        <taxon>Millerieae</taxon>
        <taxon>Smallanthus</taxon>
    </lineage>
</organism>
<protein>
    <submittedName>
        <fullName evidence="1">Uncharacterized protein</fullName>
    </submittedName>
</protein>
<dbReference type="Proteomes" id="UP001056120">
    <property type="component" value="Linkage Group LG06"/>
</dbReference>
<evidence type="ECO:0000313" key="1">
    <source>
        <dbReference type="EMBL" id="KAI3812354.1"/>
    </source>
</evidence>
<accession>A0ACB9IWG5</accession>
<reference evidence="1 2" key="2">
    <citation type="journal article" date="2022" name="Mol. Ecol. Resour.">
        <title>The genomes of chicory, endive, great burdock and yacon provide insights into Asteraceae paleo-polyploidization history and plant inulin production.</title>
        <authorList>
            <person name="Fan W."/>
            <person name="Wang S."/>
            <person name="Wang H."/>
            <person name="Wang A."/>
            <person name="Jiang F."/>
            <person name="Liu H."/>
            <person name="Zhao H."/>
            <person name="Xu D."/>
            <person name="Zhang Y."/>
        </authorList>
    </citation>
    <scope>NUCLEOTIDE SEQUENCE [LARGE SCALE GENOMIC DNA]</scope>
    <source>
        <strain evidence="2">cv. Yunnan</strain>
        <tissue evidence="1">Leaves</tissue>
    </source>
</reference>
<evidence type="ECO:0000313" key="2">
    <source>
        <dbReference type="Proteomes" id="UP001056120"/>
    </source>
</evidence>